<keyword evidence="2" id="KW-1185">Reference proteome</keyword>
<dbReference type="NCBIfam" id="NF047399">
    <property type="entry name" value="BrnA_antitoxin_add"/>
    <property type="match status" value="1"/>
</dbReference>
<evidence type="ECO:0000313" key="1">
    <source>
        <dbReference type="EMBL" id="SDL57132.1"/>
    </source>
</evidence>
<name>A0A1G9L595_9BACT</name>
<sequence>MKAKEFDEAFESDQDITEQLDLSKATRPNKDIKRVNVDFPAWMIIALDREAERLGINRQAVIKTWIANRIDSQRPADH</sequence>
<dbReference type="EMBL" id="FNGA01000006">
    <property type="protein sequence ID" value="SDL57132.1"/>
    <property type="molecule type" value="Genomic_DNA"/>
</dbReference>
<accession>A0A1G9L595</accession>
<evidence type="ECO:0008006" key="3">
    <source>
        <dbReference type="Google" id="ProtNLM"/>
    </source>
</evidence>
<organism evidence="1 2">
    <name type="scientific">Maridesulfovibrio ferrireducens</name>
    <dbReference type="NCBI Taxonomy" id="246191"/>
    <lineage>
        <taxon>Bacteria</taxon>
        <taxon>Pseudomonadati</taxon>
        <taxon>Thermodesulfobacteriota</taxon>
        <taxon>Desulfovibrionia</taxon>
        <taxon>Desulfovibrionales</taxon>
        <taxon>Desulfovibrionaceae</taxon>
        <taxon>Maridesulfovibrio</taxon>
    </lineage>
</organism>
<proteinExistence type="predicted"/>
<evidence type="ECO:0000313" key="2">
    <source>
        <dbReference type="Proteomes" id="UP000199053"/>
    </source>
</evidence>
<dbReference type="Proteomes" id="UP000199053">
    <property type="component" value="Unassembled WGS sequence"/>
</dbReference>
<reference evidence="2" key="1">
    <citation type="submission" date="2016-10" db="EMBL/GenBank/DDBJ databases">
        <authorList>
            <person name="Varghese N."/>
            <person name="Submissions S."/>
        </authorList>
    </citation>
    <scope>NUCLEOTIDE SEQUENCE [LARGE SCALE GENOMIC DNA]</scope>
    <source>
        <strain evidence="2">DSM 16995</strain>
    </source>
</reference>
<protein>
    <recommendedName>
        <fullName evidence="3">CopG antitoxin of type II toxin-antitoxin system</fullName>
    </recommendedName>
</protein>
<dbReference type="RefSeq" id="WP_092163059.1">
    <property type="nucleotide sequence ID" value="NZ_FNGA01000006.1"/>
</dbReference>
<dbReference type="OrthoDB" id="9798485at2"/>
<gene>
    <name evidence="1" type="ORF">SAMN05660337_3281</name>
</gene>
<dbReference type="AlphaFoldDB" id="A0A1G9L595"/>